<protein>
    <submittedName>
        <fullName evidence="11">Thiol reductant ABC exporter subunit CydD</fullName>
    </submittedName>
</protein>
<dbReference type="NCBIfam" id="TIGR02857">
    <property type="entry name" value="CydD"/>
    <property type="match status" value="1"/>
</dbReference>
<keyword evidence="6 8" id="KW-0472">Membrane</keyword>
<feature type="region of interest" description="Disordered" evidence="7">
    <location>
        <begin position="531"/>
        <end position="567"/>
    </location>
</feature>
<feature type="transmembrane region" description="Helical" evidence="8">
    <location>
        <begin position="238"/>
        <end position="266"/>
    </location>
</feature>
<dbReference type="InterPro" id="IPR039421">
    <property type="entry name" value="Type_1_exporter"/>
</dbReference>
<evidence type="ECO:0000256" key="2">
    <source>
        <dbReference type="ARBA" id="ARBA00022692"/>
    </source>
</evidence>
<dbReference type="InterPro" id="IPR014216">
    <property type="entry name" value="ABC_transptr_CydD"/>
</dbReference>
<dbReference type="NCBIfam" id="TIGR02868">
    <property type="entry name" value="CydC"/>
    <property type="match status" value="1"/>
</dbReference>
<dbReference type="PROSITE" id="PS50929">
    <property type="entry name" value="ABC_TM1F"/>
    <property type="match status" value="2"/>
</dbReference>
<dbReference type="InterPro" id="IPR003439">
    <property type="entry name" value="ABC_transporter-like_ATP-bd"/>
</dbReference>
<evidence type="ECO:0000256" key="3">
    <source>
        <dbReference type="ARBA" id="ARBA00022741"/>
    </source>
</evidence>
<feature type="transmembrane region" description="Helical" evidence="8">
    <location>
        <begin position="626"/>
        <end position="646"/>
    </location>
</feature>
<feature type="domain" description="ABC transporter" evidence="9">
    <location>
        <begin position="909"/>
        <end position="1129"/>
    </location>
</feature>
<evidence type="ECO:0000259" key="10">
    <source>
        <dbReference type="PROSITE" id="PS50929"/>
    </source>
</evidence>
<name>A0ABN3AZ77_9MICC</name>
<evidence type="ECO:0000256" key="1">
    <source>
        <dbReference type="ARBA" id="ARBA00004651"/>
    </source>
</evidence>
<keyword evidence="3" id="KW-0547">Nucleotide-binding</keyword>
<feature type="transmembrane region" description="Helical" evidence="8">
    <location>
        <begin position="707"/>
        <end position="727"/>
    </location>
</feature>
<comment type="caution">
    <text evidence="11">The sequence shown here is derived from an EMBL/GenBank/DDBJ whole genome shotgun (WGS) entry which is preliminary data.</text>
</comment>
<dbReference type="Proteomes" id="UP001500974">
    <property type="component" value="Unassembled WGS sequence"/>
</dbReference>
<dbReference type="PANTHER" id="PTHR24221:SF654">
    <property type="entry name" value="ATP-BINDING CASSETTE SUB-FAMILY B MEMBER 6"/>
    <property type="match status" value="1"/>
</dbReference>
<evidence type="ECO:0000256" key="7">
    <source>
        <dbReference type="SAM" id="MobiDB-lite"/>
    </source>
</evidence>
<evidence type="ECO:0000313" key="11">
    <source>
        <dbReference type="EMBL" id="GAA2176463.1"/>
    </source>
</evidence>
<dbReference type="InterPro" id="IPR003593">
    <property type="entry name" value="AAA+_ATPase"/>
</dbReference>
<keyword evidence="2 8" id="KW-0812">Transmembrane</keyword>
<keyword evidence="4" id="KW-0067">ATP-binding</keyword>
<dbReference type="Pfam" id="PF00005">
    <property type="entry name" value="ABC_tran"/>
    <property type="match status" value="2"/>
</dbReference>
<dbReference type="PROSITE" id="PS50893">
    <property type="entry name" value="ABC_TRANSPORTER_2"/>
    <property type="match status" value="2"/>
</dbReference>
<dbReference type="Gene3D" id="1.20.1560.10">
    <property type="entry name" value="ABC transporter type 1, transmembrane domain"/>
    <property type="match status" value="2"/>
</dbReference>
<dbReference type="InterPro" id="IPR036640">
    <property type="entry name" value="ABC1_TM_sf"/>
</dbReference>
<feature type="transmembrane region" description="Helical" evidence="8">
    <location>
        <begin position="133"/>
        <end position="153"/>
    </location>
</feature>
<feature type="domain" description="ABC transmembrane type-1" evidence="10">
    <location>
        <begin position="593"/>
        <end position="834"/>
    </location>
</feature>
<comment type="subcellular location">
    <subcellularLocation>
        <location evidence="1">Cell membrane</location>
        <topology evidence="1">Multi-pass membrane protein</topology>
    </subcellularLocation>
</comment>
<keyword evidence="12" id="KW-1185">Reference proteome</keyword>
<feature type="transmembrane region" description="Helical" evidence="8">
    <location>
        <begin position="812"/>
        <end position="837"/>
    </location>
</feature>
<dbReference type="SUPFAM" id="SSF90123">
    <property type="entry name" value="ABC transporter transmembrane region"/>
    <property type="match status" value="2"/>
</dbReference>
<dbReference type="EMBL" id="BAAAON010000002">
    <property type="protein sequence ID" value="GAA2176463.1"/>
    <property type="molecule type" value="Genomic_DNA"/>
</dbReference>
<dbReference type="InterPro" id="IPR017871">
    <property type="entry name" value="ABC_transporter-like_CS"/>
</dbReference>
<reference evidence="11 12" key="1">
    <citation type="journal article" date="2019" name="Int. J. Syst. Evol. Microbiol.">
        <title>The Global Catalogue of Microorganisms (GCM) 10K type strain sequencing project: providing services to taxonomists for standard genome sequencing and annotation.</title>
        <authorList>
            <consortium name="The Broad Institute Genomics Platform"/>
            <consortium name="The Broad Institute Genome Sequencing Center for Infectious Disease"/>
            <person name="Wu L."/>
            <person name="Ma J."/>
        </authorList>
    </citation>
    <scope>NUCLEOTIDE SEQUENCE [LARGE SCALE GENOMIC DNA]</scope>
    <source>
        <strain evidence="11 12">JCM 14917</strain>
    </source>
</reference>
<dbReference type="Pfam" id="PF00664">
    <property type="entry name" value="ABC_membrane"/>
    <property type="match status" value="1"/>
</dbReference>
<feature type="transmembrane region" description="Helical" evidence="8">
    <location>
        <begin position="733"/>
        <end position="754"/>
    </location>
</feature>
<evidence type="ECO:0000256" key="4">
    <source>
        <dbReference type="ARBA" id="ARBA00022840"/>
    </source>
</evidence>
<dbReference type="PROSITE" id="PS00211">
    <property type="entry name" value="ABC_TRANSPORTER_1"/>
    <property type="match status" value="2"/>
</dbReference>
<feature type="domain" description="ABC transmembrane type-1" evidence="10">
    <location>
        <begin position="63"/>
        <end position="293"/>
    </location>
</feature>
<feature type="transmembrane region" description="Helical" evidence="8">
    <location>
        <begin position="592"/>
        <end position="620"/>
    </location>
</feature>
<dbReference type="SMART" id="SM00382">
    <property type="entry name" value="AAA"/>
    <property type="match status" value="2"/>
</dbReference>
<evidence type="ECO:0000256" key="5">
    <source>
        <dbReference type="ARBA" id="ARBA00022989"/>
    </source>
</evidence>
<feature type="transmembrane region" description="Helical" evidence="8">
    <location>
        <begin position="843"/>
        <end position="865"/>
    </location>
</feature>
<gene>
    <name evidence="11" type="primary">cydD</name>
    <name evidence="11" type="ORF">GCM10009784_23000</name>
</gene>
<sequence length="1129" mass="117289">MIDRLLARGPAGMSVPVRPVYLLGVLAAVKAVGLVLIAEAIARGIAALAGGALPSADLLEVGVAGAVLRAGAAWAQQGTAERLAYGVKERLRREALERVLADGGTTSGKQGTGALSVLLTRGLDGLDKYHTQYLPALITCAVVPLLVGARILAADWVSAAVIVLTIPLIPVFMVLIGWHTQDRTAEARASLDRLSDHLLELAKGLPALVGLGRASAQTRALEDIGAGYSRRTMETLRIAFLSSLALELISTISVAVVAVFVGVRLIHGDVGLEVGLLALILAPECYLPLRDLGAAHHASDDGLEAGRAVRHIIDAPRTSAAVPVGRPENADDGASGAEGLTLRFEGSEAPIVEDLTFTLSPGITALRGPSGSGKSTLMGLLAGVPQPGLHIDGAVRPLSGPLGWVPQHPEPLMDTVREELAFYAESPLEDQALLGLLAAVDGSQLLEKSTGELSPGELRRVALARALLRTGPAGGTLLLDEPTAHVDENTSAVIRRTVRNLPSTVTVVLIAHDDETARLADRTVDLGSARSLATAPHTAHTPNRAGGNNPDPRETSPSAPARSGLAEPMMGHGAVRTALRALSLVRPWSPRFLAALAFGTGSSVFAVALTALSGWLIVRASEQPPILYLLAAIVGVRFFGIGRSLLRYCERLWLHESILQTADAVRLRLWHALLGRAESWRSLSRGSGGIERLVGDIDELRDTAARAVFPPLTAVLTGLAAICTTALLLPEAILWQIFAVGTGLLAAPAAALLAERSAGAAGIRLRAASLAQTTGLLRASRDVAVNGLTAGALNRLARLESRAARGLRRISWAAGIGQALVVFACALAAVAVLAGSAGQSAEVVAVVVLMQLALIEPLAAGVSAVQQWAPLGAVTRRLDAHLDPAGAAAGLEVRRSIPEPAQGVDAAVLALVDAAVGYEPGAPVVEGVTLSVRSGSWTALTGPSGSGKSTLIGALLGFLPLSSGRYLAGAAADGGMLPAAWCPQEGHLFDSSVRANLLLARSPQEHADDDELWRVLEAVGLADTVRGRKDGLDTKIGPGGNRFSGGERQRLAVARALLTRASVLILDEPTAHLDADGAFRLLRDLRSGLGDRPVLLVTHDRAEAFRCDTGVELAAGSEGNHLSWEHAYA</sequence>
<feature type="transmembrane region" description="Helical" evidence="8">
    <location>
        <begin position="272"/>
        <end position="289"/>
    </location>
</feature>
<evidence type="ECO:0000256" key="8">
    <source>
        <dbReference type="SAM" id="Phobius"/>
    </source>
</evidence>
<evidence type="ECO:0000313" key="12">
    <source>
        <dbReference type="Proteomes" id="UP001500974"/>
    </source>
</evidence>
<feature type="transmembrane region" description="Helical" evidence="8">
    <location>
        <begin position="20"/>
        <end position="38"/>
    </location>
</feature>
<dbReference type="InterPro" id="IPR014223">
    <property type="entry name" value="ABC_CydC/D"/>
</dbReference>
<dbReference type="PANTHER" id="PTHR24221">
    <property type="entry name" value="ATP-BINDING CASSETTE SUB-FAMILY B"/>
    <property type="match status" value="1"/>
</dbReference>
<organism evidence="11 12">
    <name type="scientific">Arthrobacter parietis</name>
    <dbReference type="NCBI Taxonomy" id="271434"/>
    <lineage>
        <taxon>Bacteria</taxon>
        <taxon>Bacillati</taxon>
        <taxon>Actinomycetota</taxon>
        <taxon>Actinomycetes</taxon>
        <taxon>Micrococcales</taxon>
        <taxon>Micrococcaceae</taxon>
        <taxon>Arthrobacter</taxon>
    </lineage>
</organism>
<dbReference type="RefSeq" id="WP_346028354.1">
    <property type="nucleotide sequence ID" value="NZ_BAAAON010000002.1"/>
</dbReference>
<feature type="domain" description="ABC transporter" evidence="9">
    <location>
        <begin position="337"/>
        <end position="553"/>
    </location>
</feature>
<dbReference type="SUPFAM" id="SSF52540">
    <property type="entry name" value="P-loop containing nucleoside triphosphate hydrolases"/>
    <property type="match status" value="2"/>
</dbReference>
<dbReference type="CDD" id="cd03228">
    <property type="entry name" value="ABCC_MRP_Like"/>
    <property type="match status" value="1"/>
</dbReference>
<dbReference type="InterPro" id="IPR011527">
    <property type="entry name" value="ABC1_TM_dom"/>
</dbReference>
<evidence type="ECO:0000259" key="9">
    <source>
        <dbReference type="PROSITE" id="PS50893"/>
    </source>
</evidence>
<accession>A0ABN3AZ77</accession>
<evidence type="ECO:0000256" key="6">
    <source>
        <dbReference type="ARBA" id="ARBA00023136"/>
    </source>
</evidence>
<dbReference type="InterPro" id="IPR027417">
    <property type="entry name" value="P-loop_NTPase"/>
</dbReference>
<proteinExistence type="predicted"/>
<keyword evidence="5 8" id="KW-1133">Transmembrane helix</keyword>
<feature type="transmembrane region" description="Helical" evidence="8">
    <location>
        <begin position="159"/>
        <end position="178"/>
    </location>
</feature>
<dbReference type="CDD" id="cd18584">
    <property type="entry name" value="ABC_6TM_AarD_CydD"/>
    <property type="match status" value="1"/>
</dbReference>
<dbReference type="Gene3D" id="3.40.50.300">
    <property type="entry name" value="P-loop containing nucleotide triphosphate hydrolases"/>
    <property type="match status" value="2"/>
</dbReference>